<gene>
    <name evidence="2" type="ORF">GV832_20505</name>
</gene>
<accession>A0AAE4YC70</accession>
<dbReference type="EMBL" id="JAABNR010000042">
    <property type="protein sequence ID" value="NBZ89971.1"/>
    <property type="molecule type" value="Genomic_DNA"/>
</dbReference>
<organism evidence="2 3">
    <name type="scientific">Stagnihabitans tardus</name>
    <dbReference type="NCBI Taxonomy" id="2699202"/>
    <lineage>
        <taxon>Bacteria</taxon>
        <taxon>Pseudomonadati</taxon>
        <taxon>Pseudomonadota</taxon>
        <taxon>Alphaproteobacteria</taxon>
        <taxon>Rhodobacterales</taxon>
        <taxon>Paracoccaceae</taxon>
        <taxon>Stagnihabitans</taxon>
    </lineage>
</organism>
<comment type="caution">
    <text evidence="2">The sequence shown here is derived from an EMBL/GenBank/DDBJ whole genome shotgun (WGS) entry which is preliminary data.</text>
</comment>
<dbReference type="InterPro" id="IPR050229">
    <property type="entry name" value="GlpE_sulfurtransferase"/>
</dbReference>
<dbReference type="Proteomes" id="UP001193501">
    <property type="component" value="Unassembled WGS sequence"/>
</dbReference>
<evidence type="ECO:0000259" key="1">
    <source>
        <dbReference type="PROSITE" id="PS50206"/>
    </source>
</evidence>
<dbReference type="Gene3D" id="3.40.250.10">
    <property type="entry name" value="Rhodanese-like domain"/>
    <property type="match status" value="1"/>
</dbReference>
<reference evidence="2" key="1">
    <citation type="submission" date="2020-01" db="EMBL/GenBank/DDBJ databases">
        <authorList>
            <person name="Chen W.-M."/>
        </authorList>
    </citation>
    <scope>NUCLEOTIDE SEQUENCE</scope>
    <source>
        <strain evidence="2">CYK-10</strain>
    </source>
</reference>
<sequence length="110" mass="11175">MFNFLRSAPTPSLAEVIQMAARGEVVLLDVREAAELQASGTAKGALHIPLSIVPIKAAETLAKDKPVAVFCAAGARAGQAAQALGGMGYTAWNIGGFGQWAAAGGPTVRV</sequence>
<name>A0AAE4YC70_9RHOB</name>
<dbReference type="InterPro" id="IPR001763">
    <property type="entry name" value="Rhodanese-like_dom"/>
</dbReference>
<feature type="domain" description="Rhodanese" evidence="1">
    <location>
        <begin position="21"/>
        <end position="109"/>
    </location>
</feature>
<protein>
    <submittedName>
        <fullName evidence="2">Sulfurtransferase</fullName>
    </submittedName>
</protein>
<evidence type="ECO:0000313" key="2">
    <source>
        <dbReference type="EMBL" id="NBZ89971.1"/>
    </source>
</evidence>
<dbReference type="PROSITE" id="PS50206">
    <property type="entry name" value="RHODANESE_3"/>
    <property type="match status" value="1"/>
</dbReference>
<keyword evidence="3" id="KW-1185">Reference proteome</keyword>
<dbReference type="PANTHER" id="PTHR43031">
    <property type="entry name" value="FAD-DEPENDENT OXIDOREDUCTASE"/>
    <property type="match status" value="1"/>
</dbReference>
<dbReference type="SUPFAM" id="SSF52821">
    <property type="entry name" value="Rhodanese/Cell cycle control phosphatase"/>
    <property type="match status" value="1"/>
</dbReference>
<proteinExistence type="predicted"/>
<dbReference type="AlphaFoldDB" id="A0AAE4YC70"/>
<dbReference type="RefSeq" id="WP_168776760.1">
    <property type="nucleotide sequence ID" value="NZ_JAABNR010000042.1"/>
</dbReference>
<dbReference type="Pfam" id="PF00581">
    <property type="entry name" value="Rhodanese"/>
    <property type="match status" value="1"/>
</dbReference>
<dbReference type="PANTHER" id="PTHR43031:SF1">
    <property type="entry name" value="PYRIDINE NUCLEOTIDE-DISULPHIDE OXIDOREDUCTASE"/>
    <property type="match status" value="1"/>
</dbReference>
<evidence type="ECO:0000313" key="3">
    <source>
        <dbReference type="Proteomes" id="UP001193501"/>
    </source>
</evidence>
<dbReference type="SMART" id="SM00450">
    <property type="entry name" value="RHOD"/>
    <property type="match status" value="1"/>
</dbReference>
<dbReference type="InterPro" id="IPR036873">
    <property type="entry name" value="Rhodanese-like_dom_sf"/>
</dbReference>